<keyword evidence="1" id="KW-0812">Transmembrane</keyword>
<reference evidence="2" key="1">
    <citation type="submission" date="2019-03" db="EMBL/GenBank/DDBJ databases">
        <title>Improved annotation for the trematode Fasciola hepatica.</title>
        <authorList>
            <person name="Choi Y.-J."/>
            <person name="Martin J."/>
            <person name="Mitreva M."/>
        </authorList>
    </citation>
    <scope>NUCLEOTIDE SEQUENCE [LARGE SCALE GENOMIC DNA]</scope>
</reference>
<proteinExistence type="predicted"/>
<evidence type="ECO:0000256" key="1">
    <source>
        <dbReference type="SAM" id="Phobius"/>
    </source>
</evidence>
<keyword evidence="3" id="KW-1185">Reference proteome</keyword>
<organism evidence="2 3">
    <name type="scientific">Fasciola hepatica</name>
    <name type="common">Liver fluke</name>
    <dbReference type="NCBI Taxonomy" id="6192"/>
    <lineage>
        <taxon>Eukaryota</taxon>
        <taxon>Metazoa</taxon>
        <taxon>Spiralia</taxon>
        <taxon>Lophotrochozoa</taxon>
        <taxon>Platyhelminthes</taxon>
        <taxon>Trematoda</taxon>
        <taxon>Digenea</taxon>
        <taxon>Plagiorchiida</taxon>
        <taxon>Echinostomata</taxon>
        <taxon>Echinostomatoidea</taxon>
        <taxon>Fasciolidae</taxon>
        <taxon>Fasciola</taxon>
    </lineage>
</organism>
<accession>A0A4E0RA08</accession>
<dbReference type="AlphaFoldDB" id="A0A4E0RA08"/>
<dbReference type="InterPro" id="IPR029245">
    <property type="entry name" value="DUF4528"/>
</dbReference>
<evidence type="ECO:0000313" key="3">
    <source>
        <dbReference type="Proteomes" id="UP000230066"/>
    </source>
</evidence>
<keyword evidence="1" id="KW-1133">Transmembrane helix</keyword>
<dbReference type="Proteomes" id="UP000230066">
    <property type="component" value="Unassembled WGS sequence"/>
</dbReference>
<dbReference type="PANTHER" id="PTHR34651">
    <property type="entry name" value="SIMILAR TO ENSANGP00000021391"/>
    <property type="match status" value="1"/>
</dbReference>
<dbReference type="Pfam" id="PF15031">
    <property type="entry name" value="DUF4528"/>
    <property type="match status" value="1"/>
</dbReference>
<comment type="caution">
    <text evidence="2">The sequence shown here is derived from an EMBL/GenBank/DDBJ whole genome shotgun (WGS) entry which is preliminary data.</text>
</comment>
<evidence type="ECO:0000313" key="2">
    <source>
        <dbReference type="EMBL" id="THD18878.1"/>
    </source>
</evidence>
<protein>
    <submittedName>
        <fullName evidence="2">Uncharacterized protein</fullName>
    </submittedName>
</protein>
<gene>
    <name evidence="2" type="ORF">D915_010493</name>
</gene>
<feature type="transmembrane region" description="Helical" evidence="1">
    <location>
        <begin position="94"/>
        <end position="116"/>
    </location>
</feature>
<dbReference type="PANTHER" id="PTHR34651:SF1">
    <property type="entry name" value="SIMILAR TO ENSANGP00000021391"/>
    <property type="match status" value="1"/>
</dbReference>
<dbReference type="EMBL" id="JXXN02008175">
    <property type="protein sequence ID" value="THD18878.1"/>
    <property type="molecule type" value="Genomic_DNA"/>
</dbReference>
<name>A0A4E0RA08_FASHE</name>
<keyword evidence="1" id="KW-0472">Membrane</keyword>
<sequence length="133" mass="15620">MIIQSIRSLVFYRSSLKASELLTCVLREKLHPPWTAFYIRQWDVLDDHWGKSCFNFAVDKINYQILRTACFPLIKYHCTRYPPVELQLVDRFHLLLKIVNLGIPTLIYGIAGLFLTKRRELVKTSMGSVKIYL</sequence>